<evidence type="ECO:0000313" key="2">
    <source>
        <dbReference type="EMBL" id="MDG5481302.1"/>
    </source>
</evidence>
<feature type="transmembrane region" description="Helical" evidence="1">
    <location>
        <begin position="6"/>
        <end position="29"/>
    </location>
</feature>
<feature type="transmembrane region" description="Helical" evidence="1">
    <location>
        <begin position="118"/>
        <end position="139"/>
    </location>
</feature>
<organism evidence="2 3">
    <name type="scientific">Mycolicibacterium gadium</name>
    <name type="common">Mycobacterium gadium</name>
    <dbReference type="NCBI Taxonomy" id="1794"/>
    <lineage>
        <taxon>Bacteria</taxon>
        <taxon>Bacillati</taxon>
        <taxon>Actinomycetota</taxon>
        <taxon>Actinomycetes</taxon>
        <taxon>Mycobacteriales</taxon>
        <taxon>Mycobacteriaceae</taxon>
        <taxon>Mycolicibacterium</taxon>
    </lineage>
</organism>
<feature type="transmembrane region" description="Helical" evidence="1">
    <location>
        <begin position="50"/>
        <end position="70"/>
    </location>
</feature>
<keyword evidence="1" id="KW-0812">Transmembrane</keyword>
<comment type="caution">
    <text evidence="2">The sequence shown here is derived from an EMBL/GenBank/DDBJ whole genome shotgun (WGS) entry which is preliminary data.</text>
</comment>
<keyword evidence="3" id="KW-1185">Reference proteome</keyword>
<proteinExistence type="predicted"/>
<keyword evidence="1" id="KW-0472">Membrane</keyword>
<sequence>MDLASWSVGLALIVLTIAIHTTAVVVMAFGLEARIRTRVDKHKTDRRGTVLSTIGHISAVALILAALHGLECAPWALAYWGLGALDAVTEASVYSLATMTTFEIPGLTVPARFQMLSALQAVNGVLLFGISTAFLFAVIQIQWKLLSHRRDTLDTETP</sequence>
<dbReference type="RefSeq" id="WP_278219388.1">
    <property type="nucleotide sequence ID" value="NZ_JAKZMO010000001.1"/>
</dbReference>
<evidence type="ECO:0000256" key="1">
    <source>
        <dbReference type="SAM" id="Phobius"/>
    </source>
</evidence>
<accession>A0ABT6GIY5</accession>
<gene>
    <name evidence="2" type="ORF">MNO81_00640</name>
</gene>
<evidence type="ECO:0008006" key="4">
    <source>
        <dbReference type="Google" id="ProtNLM"/>
    </source>
</evidence>
<protein>
    <recommendedName>
        <fullName evidence="4">Metal transporter</fullName>
    </recommendedName>
</protein>
<name>A0ABT6GIY5_MYCGU</name>
<dbReference type="EMBL" id="JAKZMO010000001">
    <property type="protein sequence ID" value="MDG5481302.1"/>
    <property type="molecule type" value="Genomic_DNA"/>
</dbReference>
<evidence type="ECO:0000313" key="3">
    <source>
        <dbReference type="Proteomes" id="UP001154266"/>
    </source>
</evidence>
<keyword evidence="1" id="KW-1133">Transmembrane helix</keyword>
<reference evidence="2" key="1">
    <citation type="journal article" date="2023" name="Environ. Microbiol.">
        <title>The 2-methylpropene degradation pathway in Mycobacteriaceae family strains.</title>
        <authorList>
            <person name="Helbich S."/>
            <person name="Barrantes I."/>
            <person name="Dos Anjos Borges L.G."/>
            <person name="Pieper D.H."/>
            <person name="Vainshtein Y."/>
            <person name="Sohn K."/>
            <person name="Engesser K.H."/>
        </authorList>
    </citation>
    <scope>NUCLEOTIDE SEQUENCE</scope>
    <source>
        <strain evidence="2">IBE100</strain>
    </source>
</reference>
<dbReference type="Proteomes" id="UP001154266">
    <property type="component" value="Unassembled WGS sequence"/>
</dbReference>